<protein>
    <submittedName>
        <fullName evidence="2">Uncharacterized protein</fullName>
    </submittedName>
</protein>
<proteinExistence type="predicted"/>
<evidence type="ECO:0000313" key="2">
    <source>
        <dbReference type="EMBL" id="GMN47251.1"/>
    </source>
</evidence>
<organism evidence="2 3">
    <name type="scientific">Ficus carica</name>
    <name type="common">Common fig</name>
    <dbReference type="NCBI Taxonomy" id="3494"/>
    <lineage>
        <taxon>Eukaryota</taxon>
        <taxon>Viridiplantae</taxon>
        <taxon>Streptophyta</taxon>
        <taxon>Embryophyta</taxon>
        <taxon>Tracheophyta</taxon>
        <taxon>Spermatophyta</taxon>
        <taxon>Magnoliopsida</taxon>
        <taxon>eudicotyledons</taxon>
        <taxon>Gunneridae</taxon>
        <taxon>Pentapetalae</taxon>
        <taxon>rosids</taxon>
        <taxon>fabids</taxon>
        <taxon>Rosales</taxon>
        <taxon>Moraceae</taxon>
        <taxon>Ficeae</taxon>
        <taxon>Ficus</taxon>
    </lineage>
</organism>
<accession>A0AA88ANM1</accession>
<keyword evidence="3" id="KW-1185">Reference proteome</keyword>
<feature type="region of interest" description="Disordered" evidence="1">
    <location>
        <begin position="87"/>
        <end position="119"/>
    </location>
</feature>
<name>A0AA88ANM1_FICCA</name>
<dbReference type="Gramene" id="FCD_00037785-RA">
    <property type="protein sequence ID" value="FCD_00037785-RA:cds"/>
    <property type="gene ID" value="FCD_00037785"/>
</dbReference>
<dbReference type="AlphaFoldDB" id="A0AA88ANM1"/>
<dbReference type="EMBL" id="BTGU01000025">
    <property type="protein sequence ID" value="GMN47251.1"/>
    <property type="molecule type" value="Genomic_DNA"/>
</dbReference>
<evidence type="ECO:0000256" key="1">
    <source>
        <dbReference type="SAM" id="MobiDB-lite"/>
    </source>
</evidence>
<gene>
    <name evidence="2" type="ORF">TIFTF001_016432</name>
</gene>
<feature type="compositionally biased region" description="Basic and acidic residues" evidence="1">
    <location>
        <begin position="102"/>
        <end position="119"/>
    </location>
</feature>
<dbReference type="Proteomes" id="UP001187192">
    <property type="component" value="Unassembled WGS sequence"/>
</dbReference>
<comment type="caution">
    <text evidence="2">The sequence shown here is derived from an EMBL/GenBank/DDBJ whole genome shotgun (WGS) entry which is preliminary data.</text>
</comment>
<evidence type="ECO:0000313" key="3">
    <source>
        <dbReference type="Proteomes" id="UP001187192"/>
    </source>
</evidence>
<feature type="compositionally biased region" description="Low complexity" evidence="1">
    <location>
        <begin position="92"/>
        <end position="101"/>
    </location>
</feature>
<reference evidence="2" key="1">
    <citation type="submission" date="2023-07" db="EMBL/GenBank/DDBJ databases">
        <title>draft genome sequence of fig (Ficus carica).</title>
        <authorList>
            <person name="Takahashi T."/>
            <person name="Nishimura K."/>
        </authorList>
    </citation>
    <scope>NUCLEOTIDE SEQUENCE</scope>
</reference>
<sequence length="119" mass="13343">MCGKLKIYTVNSKLIHAALKFWKDLAVAGDVDGENYSPGDEIADDGRRVSSDVTILSVARLGLAIFVAGGRNGKMLRVLRHRRVLRSRDRQVSSSMHWTTGGEKERETEESERERKEGN</sequence>